<evidence type="ECO:0000256" key="3">
    <source>
        <dbReference type="ARBA" id="ARBA00022741"/>
    </source>
</evidence>
<accession>A0A9E8LTF3</accession>
<dbReference type="Pfam" id="PF00294">
    <property type="entry name" value="PfkB"/>
    <property type="match status" value="1"/>
</dbReference>
<evidence type="ECO:0000256" key="5">
    <source>
        <dbReference type="ARBA" id="ARBA00022840"/>
    </source>
</evidence>
<dbReference type="InterPro" id="IPR017583">
    <property type="entry name" value="Tagatose/fructose_Pkinase"/>
</dbReference>
<dbReference type="InterPro" id="IPR011611">
    <property type="entry name" value="PfkB_dom"/>
</dbReference>
<dbReference type="GO" id="GO:0009024">
    <property type="term" value="F:tagatose-6-phosphate kinase activity"/>
    <property type="evidence" value="ECO:0007669"/>
    <property type="project" value="UniProtKB-EC"/>
</dbReference>
<dbReference type="PANTHER" id="PTHR46566">
    <property type="entry name" value="1-PHOSPHOFRUCTOKINASE-RELATED"/>
    <property type="match status" value="1"/>
</dbReference>
<name>A0A9E8LTF3_9BACI</name>
<dbReference type="EC" id="2.7.1.144" evidence="6"/>
<dbReference type="GO" id="GO:0005988">
    <property type="term" value="P:lactose metabolic process"/>
    <property type="evidence" value="ECO:0007669"/>
    <property type="project" value="UniProtKB-KW"/>
</dbReference>
<evidence type="ECO:0000313" key="8">
    <source>
        <dbReference type="EMBL" id="WAA09298.1"/>
    </source>
</evidence>
<dbReference type="SUPFAM" id="SSF53613">
    <property type="entry name" value="Ribokinase-like"/>
    <property type="match status" value="1"/>
</dbReference>
<evidence type="ECO:0000256" key="2">
    <source>
        <dbReference type="ARBA" id="ARBA00022679"/>
    </source>
</evidence>
<dbReference type="KEGG" id="faf:OE104_12090"/>
<dbReference type="EMBL" id="CP106878">
    <property type="protein sequence ID" value="WAA09298.1"/>
    <property type="molecule type" value="Genomic_DNA"/>
</dbReference>
<dbReference type="PANTHER" id="PTHR46566:SF1">
    <property type="entry name" value="1-PHOSPHOFRUCTOKINASE"/>
    <property type="match status" value="1"/>
</dbReference>
<comment type="pathway">
    <text evidence="6">Carbohydrate metabolism; D-tagatose 6-phosphate degradation; D-glyceraldehyde 3-phosphate and glycerone phosphate from D-tagatose 6-phosphate: step 1/2.</text>
</comment>
<dbReference type="GO" id="GO:0008443">
    <property type="term" value="F:phosphofructokinase activity"/>
    <property type="evidence" value="ECO:0007669"/>
    <property type="project" value="TreeGrafter"/>
</dbReference>
<dbReference type="NCBIfam" id="TIGR03168">
    <property type="entry name" value="1-PFK"/>
    <property type="match status" value="1"/>
</dbReference>
<feature type="domain" description="Carbohydrate kinase PfkB" evidence="7">
    <location>
        <begin position="8"/>
        <end position="286"/>
    </location>
</feature>
<dbReference type="RefSeq" id="WP_275417079.1">
    <property type="nucleotide sequence ID" value="NZ_CP106878.1"/>
</dbReference>
<dbReference type="AlphaFoldDB" id="A0A9E8LTF3"/>
<comment type="similarity">
    <text evidence="1">Belongs to the carbohydrate kinase pfkB family.</text>
</comment>
<keyword evidence="6" id="KW-0423">Lactose metabolism</keyword>
<dbReference type="GO" id="GO:0005524">
    <property type="term" value="F:ATP binding"/>
    <property type="evidence" value="ECO:0007669"/>
    <property type="project" value="UniProtKB-KW"/>
</dbReference>
<comment type="similarity">
    <text evidence="6">Belongs to the carbohydrate kinase PfkB family. LacC subfamily.</text>
</comment>
<dbReference type="Proteomes" id="UP001164718">
    <property type="component" value="Chromosome"/>
</dbReference>
<comment type="catalytic activity">
    <reaction evidence="6">
        <text>D-tagatofuranose 6-phosphate + ATP = D-tagatofuranose 1,6-bisphosphate + ADP + H(+)</text>
        <dbReference type="Rhea" id="RHEA:12420"/>
        <dbReference type="ChEBI" id="CHEBI:15378"/>
        <dbReference type="ChEBI" id="CHEBI:30616"/>
        <dbReference type="ChEBI" id="CHEBI:58694"/>
        <dbReference type="ChEBI" id="CHEBI:58695"/>
        <dbReference type="ChEBI" id="CHEBI:456216"/>
        <dbReference type="EC" id="2.7.1.144"/>
    </reaction>
</comment>
<dbReference type="Gene3D" id="3.40.1190.20">
    <property type="match status" value="1"/>
</dbReference>
<keyword evidence="4" id="KW-0418">Kinase</keyword>
<dbReference type="InterPro" id="IPR029056">
    <property type="entry name" value="Ribokinase-like"/>
</dbReference>
<evidence type="ECO:0000313" key="9">
    <source>
        <dbReference type="Proteomes" id="UP001164718"/>
    </source>
</evidence>
<keyword evidence="9" id="KW-1185">Reference proteome</keyword>
<keyword evidence="3 6" id="KW-0547">Nucleotide-binding</keyword>
<dbReference type="GO" id="GO:0005829">
    <property type="term" value="C:cytosol"/>
    <property type="evidence" value="ECO:0007669"/>
    <property type="project" value="TreeGrafter"/>
</dbReference>
<gene>
    <name evidence="8" type="ORF">OE104_12090</name>
</gene>
<sequence>MYYTITLNPAIDRLLFLDQKMESRKTNRITNVDYDIGGKGTHGSYAMSKLGVDNVALGFMGELNSDAFQQIMDVKGITNQFTSIQGQKTRECYIVIDQVSTGTTMLTEKGFKVSKQDIDTFMDQLKKTVKKEDTVLIAGSLPEGFTINDLKRLVHLLKQIGCFIACDLSGDALKVAVDLGVDFIKPNEFEINDLNEDKEDLIPFLKGLNKTIQYIVVSMGKNGSYFLHNQQVFRVISPNVHEVNDTGAGDCFVGSFMAGLAKNFDLEETLRLASACAASKVMHNDSTTFDLDQVEQLKYQVQIQKY</sequence>
<reference evidence="8" key="1">
    <citation type="submission" date="2022-09" db="EMBL/GenBank/DDBJ databases">
        <title>Complete Genomes of Fervidibacillus albus and Fervidibacillus halotolerans isolated from tidal flat sediments.</title>
        <authorList>
            <person name="Kwon K.K."/>
            <person name="Yang S.-H."/>
            <person name="Park M.J."/>
            <person name="Oh H.-M."/>
        </authorList>
    </citation>
    <scope>NUCLEOTIDE SEQUENCE</scope>
    <source>
        <strain evidence="8">MEBiC13591</strain>
    </source>
</reference>
<evidence type="ECO:0000259" key="7">
    <source>
        <dbReference type="Pfam" id="PF00294"/>
    </source>
</evidence>
<evidence type="ECO:0000256" key="4">
    <source>
        <dbReference type="ARBA" id="ARBA00022777"/>
    </source>
</evidence>
<evidence type="ECO:0000256" key="6">
    <source>
        <dbReference type="PIRNR" id="PIRNR000535"/>
    </source>
</evidence>
<evidence type="ECO:0000256" key="1">
    <source>
        <dbReference type="ARBA" id="ARBA00005380"/>
    </source>
</evidence>
<dbReference type="CDD" id="cd01164">
    <property type="entry name" value="FruK_PfkB_like"/>
    <property type="match status" value="1"/>
</dbReference>
<proteinExistence type="inferred from homology"/>
<keyword evidence="5 6" id="KW-0067">ATP-binding</keyword>
<dbReference type="PIRSF" id="PIRSF000535">
    <property type="entry name" value="1PFK/6PFK/LacC"/>
    <property type="match status" value="1"/>
</dbReference>
<keyword evidence="2 6" id="KW-0808">Transferase</keyword>
<protein>
    <recommendedName>
        <fullName evidence="6">Tagatose-6-phosphate kinase</fullName>
        <ecNumber evidence="6">2.7.1.144</ecNumber>
    </recommendedName>
</protein>
<organism evidence="8 9">
    <name type="scientific">Fervidibacillus albus</name>
    <dbReference type="NCBI Taxonomy" id="2980026"/>
    <lineage>
        <taxon>Bacteria</taxon>
        <taxon>Bacillati</taxon>
        <taxon>Bacillota</taxon>
        <taxon>Bacilli</taxon>
        <taxon>Bacillales</taxon>
        <taxon>Bacillaceae</taxon>
        <taxon>Fervidibacillus</taxon>
    </lineage>
</organism>